<keyword evidence="2" id="KW-1003">Cell membrane</keyword>
<evidence type="ECO:0000256" key="3">
    <source>
        <dbReference type="ARBA" id="ARBA00022692"/>
    </source>
</evidence>
<accession>A0ABU3PQG1</accession>
<evidence type="ECO:0000256" key="1">
    <source>
        <dbReference type="ARBA" id="ARBA00004651"/>
    </source>
</evidence>
<feature type="transmembrane region" description="Helical" evidence="6">
    <location>
        <begin position="133"/>
        <end position="152"/>
    </location>
</feature>
<dbReference type="RefSeq" id="WP_315730432.1">
    <property type="nucleotide sequence ID" value="NZ_JAVYII010000001.1"/>
</dbReference>
<evidence type="ECO:0000313" key="7">
    <source>
        <dbReference type="EMBL" id="MDT9591468.1"/>
    </source>
</evidence>
<keyword evidence="5 6" id="KW-0472">Membrane</keyword>
<evidence type="ECO:0000313" key="8">
    <source>
        <dbReference type="Proteomes" id="UP001268542"/>
    </source>
</evidence>
<evidence type="ECO:0000256" key="5">
    <source>
        <dbReference type="ARBA" id="ARBA00023136"/>
    </source>
</evidence>
<feature type="transmembrane region" description="Helical" evidence="6">
    <location>
        <begin position="241"/>
        <end position="267"/>
    </location>
</feature>
<evidence type="ECO:0000256" key="6">
    <source>
        <dbReference type="SAM" id="Phobius"/>
    </source>
</evidence>
<keyword evidence="3 6" id="KW-0812">Transmembrane</keyword>
<dbReference type="Proteomes" id="UP001268542">
    <property type="component" value="Unassembled WGS sequence"/>
</dbReference>
<feature type="transmembrane region" description="Helical" evidence="6">
    <location>
        <begin position="27"/>
        <end position="51"/>
    </location>
</feature>
<comment type="caution">
    <text evidence="7">The sequence shown here is derived from an EMBL/GenBank/DDBJ whole genome shotgun (WGS) entry which is preliminary data.</text>
</comment>
<proteinExistence type="predicted"/>
<name>A0ABU3PQG1_9ACTN</name>
<evidence type="ECO:0000256" key="4">
    <source>
        <dbReference type="ARBA" id="ARBA00022989"/>
    </source>
</evidence>
<evidence type="ECO:0000256" key="2">
    <source>
        <dbReference type="ARBA" id="ARBA00022475"/>
    </source>
</evidence>
<dbReference type="Pfam" id="PF03631">
    <property type="entry name" value="Virul_fac_BrkB"/>
    <property type="match status" value="1"/>
</dbReference>
<sequence length="283" mass="29763">MSAVSVAVREGRGLVSGTGRLLAGRDLGAAAATLTYFSGIAVVPWLMLAVWTTTWGVGVDAAERRLQDLVVLVPPDMGARPSYDVLAHAGTHLGWLSALVLLFPASFYGEGLRRAGLAMDPRPDRFTGWRARASVLAAVVALPPLTWAFLAVGDLLVPLAPEGGGGGAGDRLLRIVLGFVAAWLVLSVLLTWVFVAVMPQPPRLWVAVVGALGTGSFLAGFLHGFQLFLAIPVDVGLPFGGLTFVGGVVAVGLWLYVLHLFLLMGWTATRALEARVRDGGYVS</sequence>
<gene>
    <name evidence="7" type="ORF">RDV89_00215</name>
</gene>
<feature type="transmembrane region" description="Helical" evidence="6">
    <location>
        <begin position="172"/>
        <end position="197"/>
    </location>
</feature>
<organism evidence="7 8">
    <name type="scientific">Nocardioides imazamoxiresistens</name>
    <dbReference type="NCBI Taxonomy" id="3231893"/>
    <lineage>
        <taxon>Bacteria</taxon>
        <taxon>Bacillati</taxon>
        <taxon>Actinomycetota</taxon>
        <taxon>Actinomycetes</taxon>
        <taxon>Propionibacteriales</taxon>
        <taxon>Nocardioidaceae</taxon>
        <taxon>Nocardioides</taxon>
    </lineage>
</organism>
<protein>
    <submittedName>
        <fullName evidence="7">YhjD/YihY/BrkB family envelope integrity protein</fullName>
    </submittedName>
</protein>
<feature type="transmembrane region" description="Helical" evidence="6">
    <location>
        <begin position="204"/>
        <end position="229"/>
    </location>
</feature>
<dbReference type="InterPro" id="IPR017039">
    <property type="entry name" value="Virul_fac_BrkB"/>
</dbReference>
<comment type="subcellular location">
    <subcellularLocation>
        <location evidence="1">Cell membrane</location>
        <topology evidence="1">Multi-pass membrane protein</topology>
    </subcellularLocation>
</comment>
<dbReference type="EMBL" id="JAVYII010000001">
    <property type="protein sequence ID" value="MDT9591468.1"/>
    <property type="molecule type" value="Genomic_DNA"/>
</dbReference>
<reference evidence="7 8" key="1">
    <citation type="submission" date="2023-08" db="EMBL/GenBank/DDBJ databases">
        <title>Nocardioides seae sp. nov., a bacterium isolated from a soil.</title>
        <authorList>
            <person name="Wang X."/>
        </authorList>
    </citation>
    <scope>NUCLEOTIDE SEQUENCE [LARGE SCALE GENOMIC DNA]</scope>
    <source>
        <strain evidence="7 8">YZH12</strain>
    </source>
</reference>
<keyword evidence="4 6" id="KW-1133">Transmembrane helix</keyword>
<feature type="transmembrane region" description="Helical" evidence="6">
    <location>
        <begin position="93"/>
        <end position="112"/>
    </location>
</feature>
<keyword evidence="8" id="KW-1185">Reference proteome</keyword>